<evidence type="ECO:0000256" key="1">
    <source>
        <dbReference type="SAM" id="MobiDB-lite"/>
    </source>
</evidence>
<protein>
    <submittedName>
        <fullName evidence="2">Uncharacterized protein</fullName>
    </submittedName>
</protein>
<sequence length="90" mass="9363">MQNQVISPSSSRGTRPPGPRQFTASNAFSSIVFLGAFCQAGSSQNISQPRIAAFLALSIEPGASFPVLVCNGESLHCSSLCSAVPLTIYS</sequence>
<proteinExistence type="predicted"/>
<name>A0AAW2NNW9_9LAMI</name>
<organism evidence="2">
    <name type="scientific">Sesamum angustifolium</name>
    <dbReference type="NCBI Taxonomy" id="2727405"/>
    <lineage>
        <taxon>Eukaryota</taxon>
        <taxon>Viridiplantae</taxon>
        <taxon>Streptophyta</taxon>
        <taxon>Embryophyta</taxon>
        <taxon>Tracheophyta</taxon>
        <taxon>Spermatophyta</taxon>
        <taxon>Magnoliopsida</taxon>
        <taxon>eudicotyledons</taxon>
        <taxon>Gunneridae</taxon>
        <taxon>Pentapetalae</taxon>
        <taxon>asterids</taxon>
        <taxon>lamiids</taxon>
        <taxon>Lamiales</taxon>
        <taxon>Pedaliaceae</taxon>
        <taxon>Sesamum</taxon>
    </lineage>
</organism>
<gene>
    <name evidence="2" type="ORF">Sangu_1320800</name>
</gene>
<dbReference type="AlphaFoldDB" id="A0AAW2NNW9"/>
<feature type="region of interest" description="Disordered" evidence="1">
    <location>
        <begin position="1"/>
        <end position="20"/>
    </location>
</feature>
<accession>A0AAW2NNW9</accession>
<reference evidence="2" key="1">
    <citation type="submission" date="2020-06" db="EMBL/GenBank/DDBJ databases">
        <authorList>
            <person name="Li T."/>
            <person name="Hu X."/>
            <person name="Zhang T."/>
            <person name="Song X."/>
            <person name="Zhang H."/>
            <person name="Dai N."/>
            <person name="Sheng W."/>
            <person name="Hou X."/>
            <person name="Wei L."/>
        </authorList>
    </citation>
    <scope>NUCLEOTIDE SEQUENCE</scope>
    <source>
        <strain evidence="2">G01</strain>
        <tissue evidence="2">Leaf</tissue>
    </source>
</reference>
<evidence type="ECO:0000313" key="2">
    <source>
        <dbReference type="EMBL" id="KAL0344334.1"/>
    </source>
</evidence>
<comment type="caution">
    <text evidence="2">The sequence shown here is derived from an EMBL/GenBank/DDBJ whole genome shotgun (WGS) entry which is preliminary data.</text>
</comment>
<dbReference type="EMBL" id="JACGWK010000007">
    <property type="protein sequence ID" value="KAL0344334.1"/>
    <property type="molecule type" value="Genomic_DNA"/>
</dbReference>
<reference evidence="2" key="2">
    <citation type="journal article" date="2024" name="Plant">
        <title>Genomic evolution and insights into agronomic trait innovations of Sesamum species.</title>
        <authorList>
            <person name="Miao H."/>
            <person name="Wang L."/>
            <person name="Qu L."/>
            <person name="Liu H."/>
            <person name="Sun Y."/>
            <person name="Le M."/>
            <person name="Wang Q."/>
            <person name="Wei S."/>
            <person name="Zheng Y."/>
            <person name="Lin W."/>
            <person name="Duan Y."/>
            <person name="Cao H."/>
            <person name="Xiong S."/>
            <person name="Wang X."/>
            <person name="Wei L."/>
            <person name="Li C."/>
            <person name="Ma Q."/>
            <person name="Ju M."/>
            <person name="Zhao R."/>
            <person name="Li G."/>
            <person name="Mu C."/>
            <person name="Tian Q."/>
            <person name="Mei H."/>
            <person name="Zhang T."/>
            <person name="Gao T."/>
            <person name="Zhang H."/>
        </authorList>
    </citation>
    <scope>NUCLEOTIDE SEQUENCE</scope>
    <source>
        <strain evidence="2">G01</strain>
    </source>
</reference>